<protein>
    <submittedName>
        <fullName evidence="1">Uncharacterized protein</fullName>
    </submittedName>
</protein>
<accession>A0A7C8KCT5</accession>
<dbReference type="InterPro" id="IPR001680">
    <property type="entry name" value="WD40_rpt"/>
</dbReference>
<evidence type="ECO:0000313" key="2">
    <source>
        <dbReference type="Proteomes" id="UP000297595"/>
    </source>
</evidence>
<dbReference type="PANTHER" id="PTHR19879:SF9">
    <property type="entry name" value="TRANSCRIPTION INITIATION FACTOR TFIID SUBUNIT 5"/>
    <property type="match status" value="1"/>
</dbReference>
<dbReference type="SUPFAM" id="SSF50978">
    <property type="entry name" value="WD40 repeat-like"/>
    <property type="match status" value="1"/>
</dbReference>
<name>A0A7C8KCT5_ORBOL</name>
<gene>
    <name evidence="1" type="ORF">EYR41_007692</name>
</gene>
<proteinExistence type="predicted"/>
<reference evidence="1 2" key="1">
    <citation type="submission" date="2019-03" db="EMBL/GenBank/DDBJ databases">
        <title>Nematode-trapping fungi genome.</title>
        <authorList>
            <person name="Vidal-Diez De Ulzurrun G."/>
        </authorList>
    </citation>
    <scope>NUCLEOTIDE SEQUENCE [LARGE SCALE GENOMIC DNA]</scope>
    <source>
        <strain evidence="1 2">TWF154</strain>
    </source>
</reference>
<dbReference type="InterPro" id="IPR036322">
    <property type="entry name" value="WD40_repeat_dom_sf"/>
</dbReference>
<sequence>MVHYVSQLPRIQNKWDAVLQTLEGHSNSVNAVAFSPDGKVLASASYDRTVRLWDPATGEPIKTFITEIIPHTVSFSKHGRYVITDRQSFLYQANLSSKDTENSDQGEAHRHEAIIVQDEWLIRNGERLIWLPHDYRPTLFAADASTIVLTITSGMVLFFTFNSSSPSLL</sequence>
<dbReference type="Pfam" id="PF00400">
    <property type="entry name" value="WD40"/>
    <property type="match status" value="1"/>
</dbReference>
<dbReference type="Gene3D" id="2.130.10.10">
    <property type="entry name" value="YVTN repeat-like/Quinoprotein amine dehydrogenase"/>
    <property type="match status" value="1"/>
</dbReference>
<evidence type="ECO:0000313" key="1">
    <source>
        <dbReference type="EMBL" id="TGJ66032.1"/>
    </source>
</evidence>
<dbReference type="AlphaFoldDB" id="A0A7C8KCT5"/>
<dbReference type="InterPro" id="IPR015943">
    <property type="entry name" value="WD40/YVTN_repeat-like_dom_sf"/>
</dbReference>
<dbReference type="PROSITE" id="PS50082">
    <property type="entry name" value="WD_REPEATS_2"/>
    <property type="match status" value="1"/>
</dbReference>
<organism evidence="1 2">
    <name type="scientific">Orbilia oligospora</name>
    <name type="common">Nematode-trapping fungus</name>
    <name type="synonym">Arthrobotrys oligospora</name>
    <dbReference type="NCBI Taxonomy" id="2813651"/>
    <lineage>
        <taxon>Eukaryota</taxon>
        <taxon>Fungi</taxon>
        <taxon>Dikarya</taxon>
        <taxon>Ascomycota</taxon>
        <taxon>Pezizomycotina</taxon>
        <taxon>Orbiliomycetes</taxon>
        <taxon>Orbiliales</taxon>
        <taxon>Orbiliaceae</taxon>
        <taxon>Orbilia</taxon>
    </lineage>
</organism>
<dbReference type="PROSITE" id="PS50294">
    <property type="entry name" value="WD_REPEATS_REGION"/>
    <property type="match status" value="1"/>
</dbReference>
<dbReference type="PANTHER" id="PTHR19879">
    <property type="entry name" value="TRANSCRIPTION INITIATION FACTOR TFIID"/>
    <property type="match status" value="1"/>
</dbReference>
<dbReference type="EMBL" id="SOZJ01000005">
    <property type="protein sequence ID" value="TGJ66032.1"/>
    <property type="molecule type" value="Genomic_DNA"/>
</dbReference>
<dbReference type="SMART" id="SM00320">
    <property type="entry name" value="WD40"/>
    <property type="match status" value="1"/>
</dbReference>
<dbReference type="Proteomes" id="UP000297595">
    <property type="component" value="Unassembled WGS sequence"/>
</dbReference>
<comment type="caution">
    <text evidence="1">The sequence shown here is derived from an EMBL/GenBank/DDBJ whole genome shotgun (WGS) entry which is preliminary data.</text>
</comment>